<evidence type="ECO:0000313" key="11">
    <source>
        <dbReference type="EMBL" id="KAF2282939.1"/>
    </source>
</evidence>
<dbReference type="GO" id="GO:0016042">
    <property type="term" value="P:lipid catabolic process"/>
    <property type="evidence" value="ECO:0007669"/>
    <property type="project" value="UniProtKB-KW"/>
</dbReference>
<feature type="chain" id="PRO_5025443931" description="RING-type domain-containing protein" evidence="9">
    <location>
        <begin position="24"/>
        <end position="455"/>
    </location>
</feature>
<dbReference type="InterPro" id="IPR001841">
    <property type="entry name" value="Znf_RING"/>
</dbReference>
<dbReference type="GO" id="GO:0008270">
    <property type="term" value="F:zinc ion binding"/>
    <property type="evidence" value="ECO:0007669"/>
    <property type="project" value="UniProtKB-KW"/>
</dbReference>
<organism evidence="11 12">
    <name type="scientific">Hevea brasiliensis</name>
    <name type="common">Para rubber tree</name>
    <name type="synonym">Siphonia brasiliensis</name>
    <dbReference type="NCBI Taxonomy" id="3981"/>
    <lineage>
        <taxon>Eukaryota</taxon>
        <taxon>Viridiplantae</taxon>
        <taxon>Streptophyta</taxon>
        <taxon>Embryophyta</taxon>
        <taxon>Tracheophyta</taxon>
        <taxon>Spermatophyta</taxon>
        <taxon>Magnoliopsida</taxon>
        <taxon>eudicotyledons</taxon>
        <taxon>Gunneridae</taxon>
        <taxon>Pentapetalae</taxon>
        <taxon>rosids</taxon>
        <taxon>fabids</taxon>
        <taxon>Malpighiales</taxon>
        <taxon>Euphorbiaceae</taxon>
        <taxon>Crotonoideae</taxon>
        <taxon>Micrandreae</taxon>
        <taxon>Hevea</taxon>
    </lineage>
</organism>
<dbReference type="PANTHER" id="PTHR45650:SF14">
    <property type="entry name" value="GDSL ESTERASE_LIPASE 7-LIKE"/>
    <property type="match status" value="1"/>
</dbReference>
<evidence type="ECO:0000256" key="1">
    <source>
        <dbReference type="ARBA" id="ARBA00004613"/>
    </source>
</evidence>
<dbReference type="InterPro" id="IPR051238">
    <property type="entry name" value="GDSL_esterase/lipase"/>
</dbReference>
<evidence type="ECO:0000256" key="8">
    <source>
        <dbReference type="PROSITE-ProRule" id="PRU00175"/>
    </source>
</evidence>
<dbReference type="GO" id="GO:0005576">
    <property type="term" value="C:extracellular region"/>
    <property type="evidence" value="ECO:0007669"/>
    <property type="project" value="UniProtKB-SubCell"/>
</dbReference>
<evidence type="ECO:0000256" key="9">
    <source>
        <dbReference type="SAM" id="SignalP"/>
    </source>
</evidence>
<feature type="signal peptide" evidence="9">
    <location>
        <begin position="1"/>
        <end position="23"/>
    </location>
</feature>
<gene>
    <name evidence="11" type="ORF">GH714_043256</name>
</gene>
<keyword evidence="6" id="KW-0442">Lipid degradation</keyword>
<keyword evidence="8" id="KW-0479">Metal-binding</keyword>
<keyword evidence="5" id="KW-0378">Hydrolase</keyword>
<sequence>MGKALMLCFVLFIYSRQLFYVSAENSWLVPALYIFGDSTVDPGNNNNLPTRAKANFLPYGIDFNNTPTGRFTNGMTIADCIAMFLGLPFPPAYMNLSETKRSKITTGLNYGSSSCGILAETGSSEFKEYDLSWQKLYELGARKFLLNGIGPLGCTPGMTNSIQHKGECVEFINKVVNLYNVELSTKLLELQSHLPGSLFIHSDNFKHFQELKENPETYACPGFSMALHIEDYEINCDVIPLHHIVEPQNASFSSNMFSITVNATFMPHFDSAMVEEEDDYDESNLILLCAESEWDTTQRTFLVERDRFLQPETSRSTVRQILLDMNVPIQEFLIEQIVDDVRQFGSDHDENNVSPHKVLHLEVNIEVPPIIFEVASDDDPADSSLLVPATKSSIEALEIVKVDGPMNQQCTICLEEILIGSEAIRMPCSHLYHHRCICTWLERSRVCPLCRFEIA</sequence>
<comment type="subcellular location">
    <subcellularLocation>
        <location evidence="1">Secreted</location>
    </subcellularLocation>
</comment>
<dbReference type="InterPro" id="IPR036514">
    <property type="entry name" value="SGNH_hydro_sf"/>
</dbReference>
<keyword evidence="12" id="KW-1185">Reference proteome</keyword>
<keyword evidence="8" id="KW-0863">Zinc-finger</keyword>
<keyword evidence="3" id="KW-0964">Secreted</keyword>
<dbReference type="Pfam" id="PF13639">
    <property type="entry name" value="zf-RING_2"/>
    <property type="match status" value="1"/>
</dbReference>
<dbReference type="SMART" id="SM00184">
    <property type="entry name" value="RING"/>
    <property type="match status" value="1"/>
</dbReference>
<proteinExistence type="inferred from homology"/>
<dbReference type="PANTHER" id="PTHR45650">
    <property type="entry name" value="GDSL-LIKE LIPASE/ACYLHYDROLASE-RELATED"/>
    <property type="match status" value="1"/>
</dbReference>
<dbReference type="AlphaFoldDB" id="A0A6A6K6B1"/>
<evidence type="ECO:0000259" key="10">
    <source>
        <dbReference type="PROSITE" id="PS50089"/>
    </source>
</evidence>
<feature type="domain" description="RING-type" evidence="10">
    <location>
        <begin position="410"/>
        <end position="451"/>
    </location>
</feature>
<evidence type="ECO:0000256" key="2">
    <source>
        <dbReference type="ARBA" id="ARBA00008668"/>
    </source>
</evidence>
<dbReference type="Proteomes" id="UP000467840">
    <property type="component" value="Unassembled WGS sequence"/>
</dbReference>
<dbReference type="Gene3D" id="3.30.40.10">
    <property type="entry name" value="Zinc/RING finger domain, C3HC4 (zinc finger)"/>
    <property type="match status" value="1"/>
</dbReference>
<evidence type="ECO:0000256" key="5">
    <source>
        <dbReference type="ARBA" id="ARBA00022801"/>
    </source>
</evidence>
<dbReference type="EMBL" id="JAAGAX010000040">
    <property type="protein sequence ID" value="KAF2282939.1"/>
    <property type="molecule type" value="Genomic_DNA"/>
</dbReference>
<evidence type="ECO:0000256" key="3">
    <source>
        <dbReference type="ARBA" id="ARBA00022525"/>
    </source>
</evidence>
<keyword evidence="4 9" id="KW-0732">Signal</keyword>
<evidence type="ECO:0000256" key="6">
    <source>
        <dbReference type="ARBA" id="ARBA00022963"/>
    </source>
</evidence>
<dbReference type="SUPFAM" id="SSF57850">
    <property type="entry name" value="RING/U-box"/>
    <property type="match status" value="1"/>
</dbReference>
<accession>A0A6A6K6B1</accession>
<reference evidence="11 12" key="1">
    <citation type="journal article" date="2020" name="Mol. Plant">
        <title>The Chromosome-Based Rubber Tree Genome Provides New Insights into Spurge Genome Evolution and Rubber Biosynthesis.</title>
        <authorList>
            <person name="Liu J."/>
            <person name="Shi C."/>
            <person name="Shi C.C."/>
            <person name="Li W."/>
            <person name="Zhang Q.J."/>
            <person name="Zhang Y."/>
            <person name="Li K."/>
            <person name="Lu H.F."/>
            <person name="Shi C."/>
            <person name="Zhu S.T."/>
            <person name="Xiao Z.Y."/>
            <person name="Nan H."/>
            <person name="Yue Y."/>
            <person name="Zhu X.G."/>
            <person name="Wu Y."/>
            <person name="Hong X.N."/>
            <person name="Fan G.Y."/>
            <person name="Tong Y."/>
            <person name="Zhang D."/>
            <person name="Mao C.L."/>
            <person name="Liu Y.L."/>
            <person name="Hao S.J."/>
            <person name="Liu W.Q."/>
            <person name="Lv M.Q."/>
            <person name="Zhang H.B."/>
            <person name="Liu Y."/>
            <person name="Hu-Tang G.R."/>
            <person name="Wang J.P."/>
            <person name="Wang J.H."/>
            <person name="Sun Y.H."/>
            <person name="Ni S.B."/>
            <person name="Chen W.B."/>
            <person name="Zhang X.C."/>
            <person name="Jiao Y.N."/>
            <person name="Eichler E.E."/>
            <person name="Li G.H."/>
            <person name="Liu X."/>
            <person name="Gao L.Z."/>
        </authorList>
    </citation>
    <scope>NUCLEOTIDE SEQUENCE [LARGE SCALE GENOMIC DNA]</scope>
    <source>
        <strain evidence="12">cv. GT1</strain>
        <tissue evidence="11">Leaf</tissue>
    </source>
</reference>
<dbReference type="PROSITE" id="PS50089">
    <property type="entry name" value="ZF_RING_2"/>
    <property type="match status" value="1"/>
</dbReference>
<evidence type="ECO:0000256" key="4">
    <source>
        <dbReference type="ARBA" id="ARBA00022729"/>
    </source>
</evidence>
<dbReference type="InterPro" id="IPR013083">
    <property type="entry name" value="Znf_RING/FYVE/PHD"/>
</dbReference>
<keyword evidence="8" id="KW-0862">Zinc</keyword>
<evidence type="ECO:0000256" key="7">
    <source>
        <dbReference type="ARBA" id="ARBA00023098"/>
    </source>
</evidence>
<evidence type="ECO:0000313" key="12">
    <source>
        <dbReference type="Proteomes" id="UP000467840"/>
    </source>
</evidence>
<comment type="similarity">
    <text evidence="2">Belongs to the 'GDSL' lipolytic enzyme family.</text>
</comment>
<keyword evidence="7" id="KW-0443">Lipid metabolism</keyword>
<name>A0A6A6K6B1_HEVBR</name>
<dbReference type="Gene3D" id="3.40.50.1110">
    <property type="entry name" value="SGNH hydrolase"/>
    <property type="match status" value="2"/>
</dbReference>
<comment type="caution">
    <text evidence="11">The sequence shown here is derived from an EMBL/GenBank/DDBJ whole genome shotgun (WGS) entry which is preliminary data.</text>
</comment>
<protein>
    <recommendedName>
        <fullName evidence="10">RING-type domain-containing protein</fullName>
    </recommendedName>
</protein>
<dbReference type="GO" id="GO:0016787">
    <property type="term" value="F:hydrolase activity"/>
    <property type="evidence" value="ECO:0007669"/>
    <property type="project" value="UniProtKB-KW"/>
</dbReference>